<evidence type="ECO:0000313" key="2">
    <source>
        <dbReference type="EMBL" id="VDM72798.1"/>
    </source>
</evidence>
<evidence type="ECO:0000313" key="3">
    <source>
        <dbReference type="Proteomes" id="UP000270094"/>
    </source>
</evidence>
<sequence>MMMMRSDPHSDEWFFRRDDNEGDDDDGRCAYLCSDRCAALSMSLAMSSLNGSSSSRSFTSPTLIHFNGASDERAVAADPSHTHAIPKMAKTQIVHVYNAVKRAKRKSYTSANRD</sequence>
<gene>
    <name evidence="2" type="ORF">SVUK_LOCUS7796</name>
</gene>
<protein>
    <submittedName>
        <fullName evidence="2">Uncharacterized protein</fullName>
    </submittedName>
</protein>
<accession>A0A3P7L0A9</accession>
<feature type="compositionally biased region" description="Basic and acidic residues" evidence="1">
    <location>
        <begin position="1"/>
        <end position="19"/>
    </location>
</feature>
<dbReference type="EMBL" id="UYYB01027292">
    <property type="protein sequence ID" value="VDM72798.1"/>
    <property type="molecule type" value="Genomic_DNA"/>
</dbReference>
<dbReference type="AlphaFoldDB" id="A0A3P7L0A9"/>
<name>A0A3P7L0A9_STRVU</name>
<evidence type="ECO:0000256" key="1">
    <source>
        <dbReference type="SAM" id="MobiDB-lite"/>
    </source>
</evidence>
<feature type="region of interest" description="Disordered" evidence="1">
    <location>
        <begin position="1"/>
        <end position="23"/>
    </location>
</feature>
<reference evidence="2 3" key="1">
    <citation type="submission" date="2018-11" db="EMBL/GenBank/DDBJ databases">
        <authorList>
            <consortium name="Pathogen Informatics"/>
        </authorList>
    </citation>
    <scope>NUCLEOTIDE SEQUENCE [LARGE SCALE GENOMIC DNA]</scope>
</reference>
<keyword evidence="3" id="KW-1185">Reference proteome</keyword>
<dbReference type="Proteomes" id="UP000270094">
    <property type="component" value="Unassembled WGS sequence"/>
</dbReference>
<proteinExistence type="predicted"/>
<organism evidence="2 3">
    <name type="scientific">Strongylus vulgaris</name>
    <name type="common">Blood worm</name>
    <dbReference type="NCBI Taxonomy" id="40348"/>
    <lineage>
        <taxon>Eukaryota</taxon>
        <taxon>Metazoa</taxon>
        <taxon>Ecdysozoa</taxon>
        <taxon>Nematoda</taxon>
        <taxon>Chromadorea</taxon>
        <taxon>Rhabditida</taxon>
        <taxon>Rhabditina</taxon>
        <taxon>Rhabditomorpha</taxon>
        <taxon>Strongyloidea</taxon>
        <taxon>Strongylidae</taxon>
        <taxon>Strongylus</taxon>
    </lineage>
</organism>